<gene>
    <name evidence="1" type="ORF">JCM21531_880</name>
</gene>
<dbReference type="STRING" id="1294263.JCM21531_880"/>
<dbReference type="EMBL" id="BAVR01000007">
    <property type="protein sequence ID" value="GAE87508.1"/>
    <property type="molecule type" value="Genomic_DNA"/>
</dbReference>
<dbReference type="Proteomes" id="UP000019109">
    <property type="component" value="Unassembled WGS sequence"/>
</dbReference>
<protein>
    <submittedName>
        <fullName evidence="1">DNA polymerase III polC-type</fullName>
    </submittedName>
</protein>
<dbReference type="AlphaFoldDB" id="W4V3W2"/>
<keyword evidence="2" id="KW-1185">Reference proteome</keyword>
<accession>W4V3W2</accession>
<name>W4V3W2_9FIRM</name>
<reference evidence="1" key="1">
    <citation type="journal article" date="2014" name="Genome Announc.">
        <title>Draft Genome Sequence of Clostridium straminisolvens Strain JCM 21531T, Isolated from a Cellulose-Degrading Bacterial Community.</title>
        <authorList>
            <person name="Yuki M."/>
            <person name="Oshima K."/>
            <person name="Suda W."/>
            <person name="Sakamoto M."/>
            <person name="Kitamura K."/>
            <person name="Iida T."/>
            <person name="Hattori M."/>
            <person name="Ohkuma M."/>
        </authorList>
    </citation>
    <scope>NUCLEOTIDE SEQUENCE [LARGE SCALE GENOMIC DNA]</scope>
    <source>
        <strain evidence="1">JCM 21531</strain>
    </source>
</reference>
<evidence type="ECO:0000313" key="2">
    <source>
        <dbReference type="Proteomes" id="UP000019109"/>
    </source>
</evidence>
<comment type="caution">
    <text evidence="1">The sequence shown here is derived from an EMBL/GenBank/DDBJ whole genome shotgun (WGS) entry which is preliminary data.</text>
</comment>
<proteinExistence type="predicted"/>
<organism evidence="1 2">
    <name type="scientific">Acetivibrio straminisolvens JCM 21531</name>
    <dbReference type="NCBI Taxonomy" id="1294263"/>
    <lineage>
        <taxon>Bacteria</taxon>
        <taxon>Bacillati</taxon>
        <taxon>Bacillota</taxon>
        <taxon>Clostridia</taxon>
        <taxon>Eubacteriales</taxon>
        <taxon>Oscillospiraceae</taxon>
        <taxon>Acetivibrio</taxon>
    </lineage>
</organism>
<evidence type="ECO:0000313" key="1">
    <source>
        <dbReference type="EMBL" id="GAE87508.1"/>
    </source>
</evidence>
<sequence>MDDLRIRAKVSKTVIEILQQSGCLDGLPESNQISLFG</sequence>